<gene>
    <name evidence="7" type="ORF">CD30_00095</name>
</gene>
<evidence type="ECO:0000256" key="4">
    <source>
        <dbReference type="ARBA" id="ARBA00023027"/>
    </source>
</evidence>
<dbReference type="InterPro" id="IPR013149">
    <property type="entry name" value="ADH-like_C"/>
</dbReference>
<dbReference type="InterPro" id="IPR036291">
    <property type="entry name" value="NAD(P)-bd_dom_sf"/>
</dbReference>
<dbReference type="PANTHER" id="PTHR43880">
    <property type="entry name" value="ALCOHOL DEHYDROGENASE"/>
    <property type="match status" value="1"/>
</dbReference>
<evidence type="ECO:0000256" key="2">
    <source>
        <dbReference type="ARBA" id="ARBA00022833"/>
    </source>
</evidence>
<dbReference type="SUPFAM" id="SSF50129">
    <property type="entry name" value="GroES-like"/>
    <property type="match status" value="2"/>
</dbReference>
<evidence type="ECO:0000259" key="6">
    <source>
        <dbReference type="SMART" id="SM00829"/>
    </source>
</evidence>
<dbReference type="PROSITE" id="PS00059">
    <property type="entry name" value="ADH_ZINC"/>
    <property type="match status" value="1"/>
</dbReference>
<evidence type="ECO:0000313" key="7">
    <source>
        <dbReference type="EMBL" id="KGR92271.1"/>
    </source>
</evidence>
<dbReference type="RefSeq" id="WP_036170701.1">
    <property type="nucleotide sequence ID" value="NZ_AVCZ01000001.1"/>
</dbReference>
<keyword evidence="8" id="KW-1185">Reference proteome</keyword>
<keyword evidence="4" id="KW-0520">NAD</keyword>
<dbReference type="GO" id="GO:0051903">
    <property type="term" value="F:S-(hydroxymethyl)glutathione dehydrogenase [NAD(P)+] activity"/>
    <property type="evidence" value="ECO:0007669"/>
    <property type="project" value="TreeGrafter"/>
</dbReference>
<dbReference type="GO" id="GO:0008270">
    <property type="term" value="F:zinc ion binding"/>
    <property type="evidence" value="ECO:0007669"/>
    <property type="project" value="InterPro"/>
</dbReference>
<dbReference type="EMBL" id="JPVQ01000001">
    <property type="protein sequence ID" value="KGR92271.1"/>
    <property type="molecule type" value="Genomic_DNA"/>
</dbReference>
<protein>
    <submittedName>
        <fullName evidence="7">Alcohol dehydrogenase</fullName>
    </submittedName>
</protein>
<comment type="similarity">
    <text evidence="5">Belongs to the zinc-containing alcohol dehydrogenase family.</text>
</comment>
<name>A0A0A3J5X1_9BACL</name>
<dbReference type="InterPro" id="IPR013154">
    <property type="entry name" value="ADH-like_N"/>
</dbReference>
<organism evidence="7 8">
    <name type="scientific">Ureibacillus massiliensis 4400831 = CIP 108448 = CCUG 49529</name>
    <dbReference type="NCBI Taxonomy" id="1211035"/>
    <lineage>
        <taxon>Bacteria</taxon>
        <taxon>Bacillati</taxon>
        <taxon>Bacillota</taxon>
        <taxon>Bacilli</taxon>
        <taxon>Bacillales</taxon>
        <taxon>Caryophanaceae</taxon>
        <taxon>Ureibacillus</taxon>
    </lineage>
</organism>
<dbReference type="AlphaFoldDB" id="A0A0A3J5X1"/>
<dbReference type="InterPro" id="IPR020843">
    <property type="entry name" value="ER"/>
</dbReference>
<keyword evidence="1 5" id="KW-0479">Metal-binding</keyword>
<dbReference type="Gene3D" id="3.40.50.720">
    <property type="entry name" value="NAD(P)-binding Rossmann-like Domain"/>
    <property type="match status" value="1"/>
</dbReference>
<dbReference type="Pfam" id="PF00107">
    <property type="entry name" value="ADH_zinc_N"/>
    <property type="match status" value="1"/>
</dbReference>
<dbReference type="InterPro" id="IPR002328">
    <property type="entry name" value="ADH_Zn_CS"/>
</dbReference>
<feature type="domain" description="Enoyl reductase (ER)" evidence="6">
    <location>
        <begin position="19"/>
        <end position="366"/>
    </location>
</feature>
<keyword evidence="2 5" id="KW-0862">Zinc</keyword>
<evidence type="ECO:0000256" key="5">
    <source>
        <dbReference type="RuleBase" id="RU361277"/>
    </source>
</evidence>
<comment type="cofactor">
    <cofactor evidence="5">
        <name>Zn(2+)</name>
        <dbReference type="ChEBI" id="CHEBI:29105"/>
    </cofactor>
</comment>
<evidence type="ECO:0000256" key="3">
    <source>
        <dbReference type="ARBA" id="ARBA00023002"/>
    </source>
</evidence>
<dbReference type="InterPro" id="IPR011032">
    <property type="entry name" value="GroES-like_sf"/>
</dbReference>
<dbReference type="Proteomes" id="UP000030595">
    <property type="component" value="Unassembled WGS sequence"/>
</dbReference>
<dbReference type="SUPFAM" id="SSF51735">
    <property type="entry name" value="NAD(P)-binding Rossmann-fold domains"/>
    <property type="match status" value="1"/>
</dbReference>
<dbReference type="GO" id="GO:0005829">
    <property type="term" value="C:cytosol"/>
    <property type="evidence" value="ECO:0007669"/>
    <property type="project" value="TreeGrafter"/>
</dbReference>
<keyword evidence="3" id="KW-0560">Oxidoreductase</keyword>
<dbReference type="eggNOG" id="COG1062">
    <property type="taxonomic scope" value="Bacteria"/>
</dbReference>
<reference evidence="7 8" key="1">
    <citation type="submission" date="2014-02" db="EMBL/GenBank/DDBJ databases">
        <title>Draft genome sequence of Lysinibacillus massiliensis CCUG 49529.</title>
        <authorList>
            <person name="Zhang F."/>
            <person name="Wang G."/>
            <person name="Zhang L."/>
        </authorList>
    </citation>
    <scope>NUCLEOTIDE SEQUENCE [LARGE SCALE GENOMIC DNA]</scope>
    <source>
        <strain evidence="7 8">CCUG 49529</strain>
    </source>
</reference>
<dbReference type="GO" id="GO:0046294">
    <property type="term" value="P:formaldehyde catabolic process"/>
    <property type="evidence" value="ECO:0007669"/>
    <property type="project" value="TreeGrafter"/>
</dbReference>
<evidence type="ECO:0000313" key="8">
    <source>
        <dbReference type="Proteomes" id="UP000030595"/>
    </source>
</evidence>
<accession>A0A0A3J5X1</accession>
<dbReference type="SMART" id="SM00829">
    <property type="entry name" value="PKS_ER"/>
    <property type="match status" value="1"/>
</dbReference>
<proteinExistence type="inferred from homology"/>
<sequence>MKTKAAVLEAVTSQLPFEKSKPLNISEVEIAKPGYGEVMVKVMAAGLCQSDVSVMKGNLVRPLPMVIGHEAAGIVYEVGEGVTGLQPGDKVVTTFVPSCGKCLPCSEGRPSLCEPGVKSNNNGELITGGKRFSKEGKPVSTHVGVSAFSQYTTVAENSLVKVNTDIPFEYLALFGCSVVTGIGAVVNAAQLKLGNSVCILGLGGVGFSALIGAKAAGASRIVAIDINRKKLDMALELGEEIEVYTPEEALKQNIQVDLAIETAGVPDALKLGFSLVRRGGRVVTTGIPSPDRKIDVPIMSVTFEEKEIRGSYLGSCVPKRDIPRFLELYEKGLLRIDKLLSKTITLEEINKGFDDLLSGEYIRIVIKFE</sequence>
<dbReference type="PANTHER" id="PTHR43880:SF12">
    <property type="entry name" value="ALCOHOL DEHYDROGENASE CLASS-3"/>
    <property type="match status" value="1"/>
</dbReference>
<comment type="caution">
    <text evidence="7">The sequence shown here is derived from an EMBL/GenBank/DDBJ whole genome shotgun (WGS) entry which is preliminary data.</text>
</comment>
<dbReference type="Pfam" id="PF08240">
    <property type="entry name" value="ADH_N"/>
    <property type="match status" value="1"/>
</dbReference>
<dbReference type="OrthoDB" id="9770238at2"/>
<dbReference type="Gene3D" id="3.90.180.10">
    <property type="entry name" value="Medium-chain alcohol dehydrogenases, catalytic domain"/>
    <property type="match status" value="1"/>
</dbReference>
<evidence type="ECO:0000256" key="1">
    <source>
        <dbReference type="ARBA" id="ARBA00022723"/>
    </source>
</evidence>